<proteinExistence type="predicted"/>
<dbReference type="SUPFAM" id="SSF51984">
    <property type="entry name" value="MurCD N-terminal domain"/>
    <property type="match status" value="1"/>
</dbReference>
<dbReference type="InterPro" id="IPR013221">
    <property type="entry name" value="Mur_ligase_cen"/>
</dbReference>
<dbReference type="GO" id="GO:0008764">
    <property type="term" value="F:UDP-N-acetylmuramoylalanine-D-glutamate ligase activity"/>
    <property type="evidence" value="ECO:0007669"/>
    <property type="project" value="InterPro"/>
</dbReference>
<evidence type="ECO:0000256" key="3">
    <source>
        <dbReference type="ARBA" id="ARBA00022490"/>
    </source>
</evidence>
<dbReference type="Gene3D" id="3.40.50.720">
    <property type="entry name" value="NAD(P)-binding Rossmann-like Domain"/>
    <property type="match status" value="1"/>
</dbReference>
<keyword evidence="5" id="KW-0547">Nucleotide-binding</keyword>
<evidence type="ECO:0000256" key="6">
    <source>
        <dbReference type="ARBA" id="ARBA00022840"/>
    </source>
</evidence>
<protein>
    <submittedName>
        <fullName evidence="8">UDP-N-acetylmuramoylalanine--D-glutamate ligase</fullName>
    </submittedName>
</protein>
<comment type="subcellular location">
    <subcellularLocation>
        <location evidence="1">Cytoplasm</location>
    </subcellularLocation>
</comment>
<dbReference type="Proteomes" id="UP000178450">
    <property type="component" value="Unassembled WGS sequence"/>
</dbReference>
<dbReference type="Gene3D" id="3.90.190.20">
    <property type="entry name" value="Mur ligase, C-terminal domain"/>
    <property type="match status" value="1"/>
</dbReference>
<organism evidence="8 9">
    <name type="scientific">Candidatus Roizmanbacteria bacterium RIFOXYA1_FULL_41_12</name>
    <dbReference type="NCBI Taxonomy" id="1802082"/>
    <lineage>
        <taxon>Bacteria</taxon>
        <taxon>Candidatus Roizmaniibacteriota</taxon>
    </lineage>
</organism>
<dbReference type="NCBIfam" id="TIGR01087">
    <property type="entry name" value="murD"/>
    <property type="match status" value="1"/>
</dbReference>
<dbReference type="Pfam" id="PF08245">
    <property type="entry name" value="Mur_ligase_M"/>
    <property type="match status" value="1"/>
</dbReference>
<dbReference type="EMBL" id="MGBG01000024">
    <property type="protein sequence ID" value="OGK61977.1"/>
    <property type="molecule type" value="Genomic_DNA"/>
</dbReference>
<gene>
    <name evidence="8" type="ORF">A2209_00585</name>
</gene>
<name>A0A1F7K2B4_9BACT</name>
<sequence length="451" mass="51315">MDCFLKIKQQYQSKRILILGLGIQGGGLTALDFFYKLGCPIKVSDNKNKQQLSHSLKLLKSYSNIDYEFEKHSEEFVRWCQVIVRNPGIPFNSPVLRLARKLKKEIIMPSAFFLSHCQTHTIGITGTRGKSTTTNLIYQTLKHNLTQEVSLAGNLPQYSAFKLIAHCQKQDYTVLELSSWELQACREQKVSPNIAVLTNIYPDHLNSYSGMADYINDKMQIFANQKPEDYLVTLEATYKQYQSEIDKYLCSKLILVKNNYYNKGFKYLIGQHNQENASLALKVGELVGITKAKIEPVIRDFPGLAFRLEFLGTLQQSPFYNDSTSTTPVAGIKAMEAISTEFPNKKIILVIGGKDKNLPFDQWLTLVNQVPDQIFMLPGSFSDLVEKKIRKKLTLVEDFKALFAKLLPLLNSQTIVLFSPSATSFATFNNEFDRGEQFSSHFKRCQKEYGA</sequence>
<evidence type="ECO:0000256" key="2">
    <source>
        <dbReference type="ARBA" id="ARBA00004752"/>
    </source>
</evidence>
<evidence type="ECO:0000259" key="7">
    <source>
        <dbReference type="Pfam" id="PF08245"/>
    </source>
</evidence>
<dbReference type="InterPro" id="IPR036615">
    <property type="entry name" value="Mur_ligase_C_dom_sf"/>
</dbReference>
<dbReference type="PANTHER" id="PTHR43692:SF1">
    <property type="entry name" value="UDP-N-ACETYLMURAMOYLALANINE--D-GLUTAMATE LIGASE"/>
    <property type="match status" value="1"/>
</dbReference>
<dbReference type="Gene3D" id="3.40.1190.10">
    <property type="entry name" value="Mur-like, catalytic domain"/>
    <property type="match status" value="1"/>
</dbReference>
<dbReference type="GO" id="GO:0005737">
    <property type="term" value="C:cytoplasm"/>
    <property type="evidence" value="ECO:0007669"/>
    <property type="project" value="UniProtKB-SubCell"/>
</dbReference>
<evidence type="ECO:0000313" key="8">
    <source>
        <dbReference type="EMBL" id="OGK61977.1"/>
    </source>
</evidence>
<keyword evidence="4 8" id="KW-0436">Ligase</keyword>
<dbReference type="AlphaFoldDB" id="A0A1F7K2B4"/>
<reference evidence="8 9" key="1">
    <citation type="journal article" date="2016" name="Nat. Commun.">
        <title>Thousands of microbial genomes shed light on interconnected biogeochemical processes in an aquifer system.</title>
        <authorList>
            <person name="Anantharaman K."/>
            <person name="Brown C.T."/>
            <person name="Hug L.A."/>
            <person name="Sharon I."/>
            <person name="Castelle C.J."/>
            <person name="Probst A.J."/>
            <person name="Thomas B.C."/>
            <person name="Singh A."/>
            <person name="Wilkins M.J."/>
            <person name="Karaoz U."/>
            <person name="Brodie E.L."/>
            <person name="Williams K.H."/>
            <person name="Hubbard S.S."/>
            <person name="Banfield J.F."/>
        </authorList>
    </citation>
    <scope>NUCLEOTIDE SEQUENCE [LARGE SCALE GENOMIC DNA]</scope>
</reference>
<keyword evidence="6" id="KW-0067">ATP-binding</keyword>
<dbReference type="InterPro" id="IPR005762">
    <property type="entry name" value="MurD"/>
</dbReference>
<comment type="pathway">
    <text evidence="2">Cell wall biogenesis; peptidoglycan biosynthesis.</text>
</comment>
<evidence type="ECO:0000256" key="4">
    <source>
        <dbReference type="ARBA" id="ARBA00022598"/>
    </source>
</evidence>
<feature type="domain" description="Mur ligase central" evidence="7">
    <location>
        <begin position="124"/>
        <end position="236"/>
    </location>
</feature>
<dbReference type="GO" id="GO:0005524">
    <property type="term" value="F:ATP binding"/>
    <property type="evidence" value="ECO:0007669"/>
    <property type="project" value="UniProtKB-KW"/>
</dbReference>
<dbReference type="GO" id="GO:0008360">
    <property type="term" value="P:regulation of cell shape"/>
    <property type="evidence" value="ECO:0007669"/>
    <property type="project" value="InterPro"/>
</dbReference>
<evidence type="ECO:0000256" key="1">
    <source>
        <dbReference type="ARBA" id="ARBA00004496"/>
    </source>
</evidence>
<dbReference type="Pfam" id="PF21799">
    <property type="entry name" value="MurD-like_N"/>
    <property type="match status" value="1"/>
</dbReference>
<comment type="caution">
    <text evidence="8">The sequence shown here is derived from an EMBL/GenBank/DDBJ whole genome shotgun (WGS) entry which is preliminary data.</text>
</comment>
<evidence type="ECO:0000256" key="5">
    <source>
        <dbReference type="ARBA" id="ARBA00022741"/>
    </source>
</evidence>
<dbReference type="GO" id="GO:0051301">
    <property type="term" value="P:cell division"/>
    <property type="evidence" value="ECO:0007669"/>
    <property type="project" value="InterPro"/>
</dbReference>
<dbReference type="SUPFAM" id="SSF53244">
    <property type="entry name" value="MurD-like peptide ligases, peptide-binding domain"/>
    <property type="match status" value="1"/>
</dbReference>
<keyword evidence="3" id="KW-0963">Cytoplasm</keyword>
<accession>A0A1F7K2B4</accession>
<dbReference type="InterPro" id="IPR036565">
    <property type="entry name" value="Mur-like_cat_sf"/>
</dbReference>
<dbReference type="PANTHER" id="PTHR43692">
    <property type="entry name" value="UDP-N-ACETYLMURAMOYLALANINE--D-GLUTAMATE LIGASE"/>
    <property type="match status" value="1"/>
</dbReference>
<dbReference type="SUPFAM" id="SSF53623">
    <property type="entry name" value="MurD-like peptide ligases, catalytic domain"/>
    <property type="match status" value="1"/>
</dbReference>
<dbReference type="UniPathway" id="UPA00219"/>
<evidence type="ECO:0000313" key="9">
    <source>
        <dbReference type="Proteomes" id="UP000178450"/>
    </source>
</evidence>
<dbReference type="GO" id="GO:0009252">
    <property type="term" value="P:peptidoglycan biosynthetic process"/>
    <property type="evidence" value="ECO:0007669"/>
    <property type="project" value="UniProtKB-UniPathway"/>
</dbReference>